<proteinExistence type="predicted"/>
<reference evidence="2 3" key="1">
    <citation type="submission" date="2018-08" db="EMBL/GenBank/DDBJ databases">
        <title>A genome reference for cultivated species of the human gut microbiota.</title>
        <authorList>
            <person name="Zou Y."/>
            <person name="Xue W."/>
            <person name="Luo G."/>
        </authorList>
    </citation>
    <scope>NUCLEOTIDE SEQUENCE [LARGE SCALE GENOMIC DNA]</scope>
    <source>
        <strain evidence="2 3">AF31-21AC</strain>
    </source>
</reference>
<dbReference type="GO" id="GO:0003677">
    <property type="term" value="F:DNA binding"/>
    <property type="evidence" value="ECO:0007669"/>
    <property type="project" value="InterPro"/>
</dbReference>
<dbReference type="InterPro" id="IPR010982">
    <property type="entry name" value="Lambda_DNA-bd_dom_sf"/>
</dbReference>
<evidence type="ECO:0000313" key="3">
    <source>
        <dbReference type="Proteomes" id="UP000283586"/>
    </source>
</evidence>
<evidence type="ECO:0000259" key="1">
    <source>
        <dbReference type="PROSITE" id="PS50943"/>
    </source>
</evidence>
<gene>
    <name evidence="2" type="ORF">DWZ31_11680</name>
</gene>
<dbReference type="SMART" id="SM00530">
    <property type="entry name" value="HTH_XRE"/>
    <property type="match status" value="1"/>
</dbReference>
<accession>A0A3R6H0Y6</accession>
<evidence type="ECO:0000313" key="2">
    <source>
        <dbReference type="EMBL" id="RHN07231.1"/>
    </source>
</evidence>
<dbReference type="InterPro" id="IPR001387">
    <property type="entry name" value="Cro/C1-type_HTH"/>
</dbReference>
<dbReference type="EMBL" id="QRQN01000013">
    <property type="protein sequence ID" value="RHN07231.1"/>
    <property type="molecule type" value="Genomic_DNA"/>
</dbReference>
<dbReference type="PROSITE" id="PS50943">
    <property type="entry name" value="HTH_CROC1"/>
    <property type="match status" value="1"/>
</dbReference>
<organism evidence="2 3">
    <name type="scientific">Roseburia intestinalis</name>
    <dbReference type="NCBI Taxonomy" id="166486"/>
    <lineage>
        <taxon>Bacteria</taxon>
        <taxon>Bacillati</taxon>
        <taxon>Bacillota</taxon>
        <taxon>Clostridia</taxon>
        <taxon>Lachnospirales</taxon>
        <taxon>Lachnospiraceae</taxon>
        <taxon>Roseburia</taxon>
    </lineage>
</organism>
<name>A0A3R6H0Y6_9FIRM</name>
<dbReference type="Pfam" id="PF13443">
    <property type="entry name" value="HTH_26"/>
    <property type="match status" value="1"/>
</dbReference>
<comment type="caution">
    <text evidence="2">The sequence shown here is derived from an EMBL/GenBank/DDBJ whole genome shotgun (WGS) entry which is preliminary data.</text>
</comment>
<dbReference type="Proteomes" id="UP000283586">
    <property type="component" value="Unassembled WGS sequence"/>
</dbReference>
<sequence>MVTFCHQLNTKLHRCNRIYHKFPVFSTNVSFYNLPMAKIKIQEIMEQKDIKARELIERVPFSRATTYRILRGQKSPTLDDLEEFARELKVPLEDLYESKYSRDHIKNLSQY</sequence>
<feature type="domain" description="HTH cro/C1-type" evidence="1">
    <location>
        <begin position="41"/>
        <end position="95"/>
    </location>
</feature>
<protein>
    <submittedName>
        <fullName evidence="2">XRE family transcriptional regulator</fullName>
    </submittedName>
</protein>
<dbReference type="Gene3D" id="1.10.260.40">
    <property type="entry name" value="lambda repressor-like DNA-binding domains"/>
    <property type="match status" value="1"/>
</dbReference>
<dbReference type="AlphaFoldDB" id="A0A3R6H0Y6"/>
<dbReference type="SUPFAM" id="SSF47413">
    <property type="entry name" value="lambda repressor-like DNA-binding domains"/>
    <property type="match status" value="1"/>
</dbReference>